<evidence type="ECO:0000313" key="9">
    <source>
        <dbReference type="Proteomes" id="UP000094336"/>
    </source>
</evidence>
<dbReference type="GO" id="GO:0006406">
    <property type="term" value="P:mRNA export from nucleus"/>
    <property type="evidence" value="ECO:0007669"/>
    <property type="project" value="TreeGrafter"/>
</dbReference>
<evidence type="ECO:0000256" key="3">
    <source>
        <dbReference type="ARBA" id="ARBA00022816"/>
    </source>
</evidence>
<evidence type="ECO:0000256" key="7">
    <source>
        <dbReference type="ARBA" id="ARBA00023242"/>
    </source>
</evidence>
<keyword evidence="9" id="KW-1185">Reference proteome</keyword>
<keyword evidence="6" id="KW-0906">Nuclear pore complex</keyword>
<reference evidence="9" key="1">
    <citation type="submission" date="2016-05" db="EMBL/GenBank/DDBJ databases">
        <title>Comparative genomics of biotechnologically important yeasts.</title>
        <authorList>
            <consortium name="DOE Joint Genome Institute"/>
            <person name="Riley R."/>
            <person name="Haridas S."/>
            <person name="Wolfe K.H."/>
            <person name="Lopes M.R."/>
            <person name="Hittinger C.T."/>
            <person name="Goker M."/>
            <person name="Salamov A."/>
            <person name="Wisecaver J."/>
            <person name="Long T.M."/>
            <person name="Aerts A.L."/>
            <person name="Barry K."/>
            <person name="Choi C."/>
            <person name="Clum A."/>
            <person name="Coughlan A.Y."/>
            <person name="Deshpande S."/>
            <person name="Douglass A.P."/>
            <person name="Hanson S.J."/>
            <person name="Klenk H.-P."/>
            <person name="Labutti K."/>
            <person name="Lapidus A."/>
            <person name="Lindquist E."/>
            <person name="Lipzen A."/>
            <person name="Meier-Kolthoff J.P."/>
            <person name="Ohm R.A."/>
            <person name="Otillar R.P."/>
            <person name="Pangilinan J."/>
            <person name="Peng Y."/>
            <person name="Rokas A."/>
            <person name="Rosa C.A."/>
            <person name="Scheuner C."/>
            <person name="Sibirny A.A."/>
            <person name="Slot J.C."/>
            <person name="Stielow J.B."/>
            <person name="Sun H."/>
            <person name="Kurtzman C.P."/>
            <person name="Blackwell M."/>
            <person name="Grigoriev I.V."/>
            <person name="Jeffries T.W."/>
        </authorList>
    </citation>
    <scope>NUCLEOTIDE SEQUENCE [LARGE SCALE GENOMIC DNA]</scope>
    <source>
        <strain evidence="9">NRRL Y-12698</strain>
    </source>
</reference>
<dbReference type="PANTHER" id="PTHR13257">
    <property type="entry name" value="NUCLEOPORIN NUP84-RELATED"/>
    <property type="match status" value="1"/>
</dbReference>
<keyword evidence="7" id="KW-0539">Nucleus</keyword>
<evidence type="ECO:0000256" key="4">
    <source>
        <dbReference type="ARBA" id="ARBA00022927"/>
    </source>
</evidence>
<dbReference type="InterPro" id="IPR037700">
    <property type="entry name" value="NUP88/NUP82"/>
</dbReference>
<evidence type="ECO:0000256" key="1">
    <source>
        <dbReference type="ARBA" id="ARBA00004567"/>
    </source>
</evidence>
<gene>
    <name evidence="8" type="ORF">BABINDRAFT_160455</name>
</gene>
<comment type="subcellular location">
    <subcellularLocation>
        <location evidence="1">Nucleus</location>
        <location evidence="1">Nuclear pore complex</location>
    </subcellularLocation>
</comment>
<dbReference type="Proteomes" id="UP000094336">
    <property type="component" value="Unassembled WGS sequence"/>
</dbReference>
<evidence type="ECO:0000313" key="8">
    <source>
        <dbReference type="EMBL" id="ODQ81038.1"/>
    </source>
</evidence>
<organism evidence="8 9">
    <name type="scientific">Babjeviella inositovora NRRL Y-12698</name>
    <dbReference type="NCBI Taxonomy" id="984486"/>
    <lineage>
        <taxon>Eukaryota</taxon>
        <taxon>Fungi</taxon>
        <taxon>Dikarya</taxon>
        <taxon>Ascomycota</taxon>
        <taxon>Saccharomycotina</taxon>
        <taxon>Pichiomycetes</taxon>
        <taxon>Serinales incertae sedis</taxon>
        <taxon>Babjeviella</taxon>
    </lineage>
</organism>
<evidence type="ECO:0000256" key="5">
    <source>
        <dbReference type="ARBA" id="ARBA00023010"/>
    </source>
</evidence>
<dbReference type="RefSeq" id="XP_018986366.1">
    <property type="nucleotide sequence ID" value="XM_019128240.1"/>
</dbReference>
<dbReference type="GO" id="GO:0000056">
    <property type="term" value="P:ribosomal small subunit export from nucleus"/>
    <property type="evidence" value="ECO:0007669"/>
    <property type="project" value="InterPro"/>
</dbReference>
<proteinExistence type="predicted"/>
<dbReference type="GO" id="GO:0006606">
    <property type="term" value="P:protein import into nucleus"/>
    <property type="evidence" value="ECO:0007669"/>
    <property type="project" value="TreeGrafter"/>
</dbReference>
<name>A0A1E3QTM8_9ASCO</name>
<dbReference type="AlphaFoldDB" id="A0A1E3QTM8"/>
<sequence length="714" mass="77813">MDVFMAVENVVRCAEITSGSAYKTLDIAVNFPILSLELNASGTLLAVVGECAVVVTSLPSPGFMQRGAQTITVKNYSVGVRDCAILKVLWNGAARHDSTLLTLSADNVIRLYDLALSHHYPHSEYNVKPQRQSGFFSAEAMEGEPVSISFGAASNPQGSLTLYVLTSVGEVFAIFPFSPAVLAVSHAFVEVLFHEAALKVKESSQEDSESEYPNKQQSVLQLHWAAHLWKQVDSSTTEVRVDNSNGVSDMLYLLSPEKLGTPKLQGPLGMSPFPQKLYDSLATDITSVACGETTVLAVAFTDGVLICVQNDELSMAWTAKEDNESDDESNISVGYVSLEDTPCLSVAEYIEFPLCELLSIAKSSTPYVFYVITDTFLQVNFSKWGKVLNNAIVESKPGLFIALLSAPLETELLVVREARDGETAAQAMLLGICELGEVPVVVTVGGKSVEIVEAYPKPPVDGSKARAPILAKSDVKVYETLLSGPLSEITQLLEQVHISNIKAVPLTTDKTQAISGTPHEDVVSDFNAVSQATIQQVINLHKVGLALYHRLIDQQRELRRQVETVADLSVRDKVLEKVASKTDKQAAVTRIDTAVKRQAELVERLAGLEQKVQGYVAKQRAEMPISSSEVAWFKEINDVNAVSGVAGFKTRLSGLEQQFENIKQHVARPAVAPPVEDVHRFNSLKMYLDEEQALMLYMEVILKQGLETLGLLGL</sequence>
<dbReference type="GO" id="GO:0000055">
    <property type="term" value="P:ribosomal large subunit export from nucleus"/>
    <property type="evidence" value="ECO:0007669"/>
    <property type="project" value="InterPro"/>
</dbReference>
<dbReference type="PANTHER" id="PTHR13257:SF0">
    <property type="entry name" value="NUCLEAR PORE COMPLEX PROTEIN NUP88"/>
    <property type="match status" value="1"/>
</dbReference>
<dbReference type="OrthoDB" id="341482at2759"/>
<dbReference type="STRING" id="984486.A0A1E3QTM8"/>
<keyword evidence="3" id="KW-0509">mRNA transport</keyword>
<evidence type="ECO:0000256" key="6">
    <source>
        <dbReference type="ARBA" id="ARBA00023132"/>
    </source>
</evidence>
<dbReference type="SUPFAM" id="SSF50978">
    <property type="entry name" value="WD40 repeat-like"/>
    <property type="match status" value="1"/>
</dbReference>
<accession>A0A1E3QTM8</accession>
<keyword evidence="2" id="KW-0813">Transport</keyword>
<dbReference type="GO" id="GO:0005643">
    <property type="term" value="C:nuclear pore"/>
    <property type="evidence" value="ECO:0007669"/>
    <property type="project" value="UniProtKB-SubCell"/>
</dbReference>
<dbReference type="GO" id="GO:0017056">
    <property type="term" value="F:structural constituent of nuclear pore"/>
    <property type="evidence" value="ECO:0007669"/>
    <property type="project" value="InterPro"/>
</dbReference>
<keyword evidence="4" id="KW-0653">Protein transport</keyword>
<dbReference type="InterPro" id="IPR036322">
    <property type="entry name" value="WD40_repeat_dom_sf"/>
</dbReference>
<evidence type="ECO:0000256" key="2">
    <source>
        <dbReference type="ARBA" id="ARBA00022448"/>
    </source>
</evidence>
<protein>
    <submittedName>
        <fullName evidence="8">Uncharacterized protein</fullName>
    </submittedName>
</protein>
<dbReference type="EMBL" id="KV454428">
    <property type="protein sequence ID" value="ODQ81038.1"/>
    <property type="molecule type" value="Genomic_DNA"/>
</dbReference>
<dbReference type="GeneID" id="30146093"/>
<keyword evidence="5" id="KW-0811">Translocation</keyword>